<organism evidence="5 6">
    <name type="scientific">Streptomyces marokkonensis</name>
    <dbReference type="NCBI Taxonomy" id="324855"/>
    <lineage>
        <taxon>Bacteria</taxon>
        <taxon>Bacillati</taxon>
        <taxon>Actinomycetota</taxon>
        <taxon>Actinomycetes</taxon>
        <taxon>Kitasatosporales</taxon>
        <taxon>Streptomycetaceae</taxon>
        <taxon>Streptomyces</taxon>
    </lineage>
</organism>
<dbReference type="CDD" id="cd00090">
    <property type="entry name" value="HTH_ARSR"/>
    <property type="match status" value="1"/>
</dbReference>
<gene>
    <name evidence="5" type="ORF">ACFVZC_14805</name>
</gene>
<dbReference type="SMART" id="SM00418">
    <property type="entry name" value="HTH_ARSR"/>
    <property type="match status" value="1"/>
</dbReference>
<comment type="caution">
    <text evidence="5">The sequence shown here is derived from an EMBL/GenBank/DDBJ whole genome shotgun (WGS) entry which is preliminary data.</text>
</comment>
<dbReference type="InterPro" id="IPR036388">
    <property type="entry name" value="WH-like_DNA-bd_sf"/>
</dbReference>
<dbReference type="RefSeq" id="WP_388234775.1">
    <property type="nucleotide sequence ID" value="NZ_JBHVZQ010000010.1"/>
</dbReference>
<dbReference type="SUPFAM" id="SSF46785">
    <property type="entry name" value="Winged helix' DNA-binding domain"/>
    <property type="match status" value="1"/>
</dbReference>
<proteinExistence type="predicted"/>
<dbReference type="Proteomes" id="UP001601627">
    <property type="component" value="Unassembled WGS sequence"/>
</dbReference>
<reference evidence="5 6" key="1">
    <citation type="submission" date="2024-09" db="EMBL/GenBank/DDBJ databases">
        <title>The Natural Products Discovery Center: Release of the First 8490 Sequenced Strains for Exploring Actinobacteria Biosynthetic Diversity.</title>
        <authorList>
            <person name="Kalkreuter E."/>
            <person name="Kautsar S.A."/>
            <person name="Yang D."/>
            <person name="Bader C.D."/>
            <person name="Teijaro C.N."/>
            <person name="Fluegel L."/>
            <person name="Davis C.M."/>
            <person name="Simpson J.R."/>
            <person name="Lauterbach L."/>
            <person name="Steele A.D."/>
            <person name="Gui C."/>
            <person name="Meng S."/>
            <person name="Li G."/>
            <person name="Viehrig K."/>
            <person name="Ye F."/>
            <person name="Su P."/>
            <person name="Kiefer A.F."/>
            <person name="Nichols A."/>
            <person name="Cepeda A.J."/>
            <person name="Yan W."/>
            <person name="Fan B."/>
            <person name="Jiang Y."/>
            <person name="Adhikari A."/>
            <person name="Zheng C.-J."/>
            <person name="Schuster L."/>
            <person name="Cowan T.M."/>
            <person name="Smanski M.J."/>
            <person name="Chevrette M.G."/>
            <person name="De Carvalho L.P.S."/>
            <person name="Shen B."/>
        </authorList>
    </citation>
    <scope>NUCLEOTIDE SEQUENCE [LARGE SCALE GENOMIC DNA]</scope>
    <source>
        <strain evidence="5 6">NPDC058328</strain>
    </source>
</reference>
<dbReference type="EMBL" id="JBHVZQ010000010">
    <property type="protein sequence ID" value="MFF1274666.1"/>
    <property type="molecule type" value="Genomic_DNA"/>
</dbReference>
<dbReference type="InterPro" id="IPR011991">
    <property type="entry name" value="ArsR-like_HTH"/>
</dbReference>
<feature type="domain" description="HTH hxlR-type" evidence="4">
    <location>
        <begin position="27"/>
        <end position="125"/>
    </location>
</feature>
<accession>A0ABW6Q641</accession>
<keyword evidence="6" id="KW-1185">Reference proteome</keyword>
<name>A0ABW6Q641_9ACTN</name>
<dbReference type="PROSITE" id="PS51118">
    <property type="entry name" value="HTH_HXLR"/>
    <property type="match status" value="1"/>
</dbReference>
<evidence type="ECO:0000256" key="3">
    <source>
        <dbReference type="ARBA" id="ARBA00023163"/>
    </source>
</evidence>
<evidence type="ECO:0000256" key="2">
    <source>
        <dbReference type="ARBA" id="ARBA00023125"/>
    </source>
</evidence>
<evidence type="ECO:0000313" key="5">
    <source>
        <dbReference type="EMBL" id="MFF1274666.1"/>
    </source>
</evidence>
<dbReference type="PANTHER" id="PTHR33204:SF18">
    <property type="entry name" value="TRANSCRIPTIONAL REGULATORY PROTEIN"/>
    <property type="match status" value="1"/>
</dbReference>
<dbReference type="Pfam" id="PF01638">
    <property type="entry name" value="HxlR"/>
    <property type="match status" value="1"/>
</dbReference>
<sequence>MTHRTVGHPAGLPDDPHANVTAPTPECPVEIALAALHGRWTTLVVRELLRGDRSYSQLRAALPTLSDKVLSDRLSQLREAGVVERDRRPGWPPRVRYTLTPSGHRLGPVLQALWDWGAQAPARPNEAANDRTTSPAR</sequence>
<dbReference type="PANTHER" id="PTHR33204">
    <property type="entry name" value="TRANSCRIPTIONAL REGULATOR, MARR FAMILY"/>
    <property type="match status" value="1"/>
</dbReference>
<dbReference type="Gene3D" id="1.10.10.10">
    <property type="entry name" value="Winged helix-like DNA-binding domain superfamily/Winged helix DNA-binding domain"/>
    <property type="match status" value="1"/>
</dbReference>
<dbReference type="InterPro" id="IPR002577">
    <property type="entry name" value="HTH_HxlR"/>
</dbReference>
<keyword evidence="1" id="KW-0805">Transcription regulation</keyword>
<dbReference type="InterPro" id="IPR036390">
    <property type="entry name" value="WH_DNA-bd_sf"/>
</dbReference>
<keyword evidence="2" id="KW-0238">DNA-binding</keyword>
<dbReference type="InterPro" id="IPR001845">
    <property type="entry name" value="HTH_ArsR_DNA-bd_dom"/>
</dbReference>
<protein>
    <submittedName>
        <fullName evidence="5">Winged helix-turn-helix transcriptional regulator</fullName>
    </submittedName>
</protein>
<evidence type="ECO:0000259" key="4">
    <source>
        <dbReference type="PROSITE" id="PS51118"/>
    </source>
</evidence>
<evidence type="ECO:0000313" key="6">
    <source>
        <dbReference type="Proteomes" id="UP001601627"/>
    </source>
</evidence>
<evidence type="ECO:0000256" key="1">
    <source>
        <dbReference type="ARBA" id="ARBA00023015"/>
    </source>
</evidence>
<keyword evidence="3" id="KW-0804">Transcription</keyword>